<reference evidence="8 9" key="1">
    <citation type="journal article" date="2008" name="DNA Res.">
        <title>Determination of the genome sequence of Porphyromonas gingivalis strain ATCC 33277 and genomic comparison with strain W83 revealed extensive genome rearrangements in P. gingivalis.</title>
        <authorList>
            <person name="Naito M."/>
            <person name="Hirakawa H."/>
            <person name="Yamashita A."/>
            <person name="Ohara N."/>
            <person name="Shoji M."/>
            <person name="Yukitake H."/>
            <person name="Nakayama K."/>
            <person name="Toh H."/>
            <person name="Yoshimura F."/>
            <person name="Kuhara S."/>
            <person name="Hattori M."/>
            <person name="Hayashi T."/>
            <person name="Nakayama K."/>
        </authorList>
    </citation>
    <scope>NUCLEOTIDE SEQUENCE [LARGE SCALE GENOMIC DNA]</scope>
    <source>
        <strain evidence="9">ATCC 33277 / DSM 20709 / CIP 103683 / JCM 12257 / NCTC 11834 / 2561</strain>
    </source>
</reference>
<dbReference type="GO" id="GO:0016052">
    <property type="term" value="P:carbohydrate catabolic process"/>
    <property type="evidence" value="ECO:0007669"/>
    <property type="project" value="TreeGrafter"/>
</dbReference>
<evidence type="ECO:0000256" key="7">
    <source>
        <dbReference type="NCBIfam" id="TIGR00126"/>
    </source>
</evidence>
<comment type="catalytic activity">
    <reaction evidence="6">
        <text>2-deoxy-D-ribose 5-phosphate = D-glyceraldehyde 3-phosphate + acetaldehyde</text>
        <dbReference type="Rhea" id="RHEA:12821"/>
        <dbReference type="ChEBI" id="CHEBI:15343"/>
        <dbReference type="ChEBI" id="CHEBI:59776"/>
        <dbReference type="ChEBI" id="CHEBI:62877"/>
        <dbReference type="EC" id="4.1.2.4"/>
    </reaction>
</comment>
<proteinExistence type="inferred from homology"/>
<evidence type="ECO:0000256" key="5">
    <source>
        <dbReference type="ARBA" id="ARBA00023270"/>
    </source>
</evidence>
<dbReference type="NCBIfam" id="TIGR00126">
    <property type="entry name" value="deoC"/>
    <property type="match status" value="1"/>
</dbReference>
<comment type="pathway">
    <text evidence="1">Carbohydrate degradation; 2-deoxy-D-ribose 1-phosphate degradation; D-glyceraldehyde 3-phosphate and acetaldehyde from 2-deoxy-alpha-D-ribose 1-phosphate: step 2/2.</text>
</comment>
<dbReference type="InterPro" id="IPR011343">
    <property type="entry name" value="DeoC"/>
</dbReference>
<dbReference type="CDD" id="cd00959">
    <property type="entry name" value="DeoC"/>
    <property type="match status" value="1"/>
</dbReference>
<dbReference type="EC" id="4.1.2.4" evidence="3 7"/>
<name>B2RM65_PORG3</name>
<dbReference type="EMBL" id="AP009380">
    <property type="protein sequence ID" value="BAG34460.1"/>
    <property type="molecule type" value="Genomic_DNA"/>
</dbReference>
<dbReference type="GO" id="GO:0004139">
    <property type="term" value="F:deoxyribose-phosphate aldolase activity"/>
    <property type="evidence" value="ECO:0007669"/>
    <property type="project" value="UniProtKB-UniRule"/>
</dbReference>
<dbReference type="AlphaFoldDB" id="B2RM65"/>
<evidence type="ECO:0000256" key="4">
    <source>
        <dbReference type="ARBA" id="ARBA00023239"/>
    </source>
</evidence>
<keyword evidence="5" id="KW-0704">Schiff base</keyword>
<dbReference type="Gene3D" id="3.20.20.70">
    <property type="entry name" value="Aldolase class I"/>
    <property type="match status" value="1"/>
</dbReference>
<dbReference type="PANTHER" id="PTHR10889">
    <property type="entry name" value="DEOXYRIBOSE-PHOSPHATE ALDOLASE"/>
    <property type="match status" value="1"/>
</dbReference>
<dbReference type="HOGENOM" id="CLU_053595_3_0_10"/>
<dbReference type="PANTHER" id="PTHR10889:SF3">
    <property type="entry name" value="DEOXYRIBOSE-PHOSPHATE ALDOLASE"/>
    <property type="match status" value="1"/>
</dbReference>
<evidence type="ECO:0000256" key="3">
    <source>
        <dbReference type="ARBA" id="ARBA00012515"/>
    </source>
</evidence>
<gene>
    <name evidence="8" type="ordered locus">PGN_1941</name>
</gene>
<keyword evidence="4" id="KW-0456">Lyase</keyword>
<evidence type="ECO:0000313" key="8">
    <source>
        <dbReference type="EMBL" id="BAG34460.1"/>
    </source>
</evidence>
<protein>
    <recommendedName>
        <fullName evidence="3 7">Deoxyribose-phosphate aldolase</fullName>
        <ecNumber evidence="3 7">4.1.2.4</ecNumber>
    </recommendedName>
</protein>
<evidence type="ECO:0000256" key="6">
    <source>
        <dbReference type="ARBA" id="ARBA00048791"/>
    </source>
</evidence>
<dbReference type="InterPro" id="IPR002915">
    <property type="entry name" value="DeoC/FbaB/LacD_aldolase"/>
</dbReference>
<sequence>MRRKPLETKKDINKIRNYTTMAANKYEMAFAQFDPVESEESILLKTDQIIRDHYSRFNTPETKKFLHGVIDLTSLNATDTEESITKFTESVNDFEDTDPTIPSVAAICVYPNFVSTVRETLTAENVKVASVSGCFPASQSFIEVKLAETALAVSDGADEIDIVLNMGKFLSGDYEAAAMEIEEQIAAAKGATVKVILETGALKTPENIRRATILSLFCGAHFVKTSTGKGYPGASLEAAYTMCKVLKQYYGLFGEVRGIKLSGGIRTTEDAVKYYCLIETLLGKEWLTPAYFRIGASSLVDALRQDIMV</sequence>
<dbReference type="eggNOG" id="COG0274">
    <property type="taxonomic scope" value="Bacteria"/>
</dbReference>
<accession>B2RM65</accession>
<evidence type="ECO:0000256" key="2">
    <source>
        <dbReference type="ARBA" id="ARBA00009473"/>
    </source>
</evidence>
<dbReference type="GO" id="GO:0009264">
    <property type="term" value="P:deoxyribonucleotide catabolic process"/>
    <property type="evidence" value="ECO:0007669"/>
    <property type="project" value="UniProtKB-UniRule"/>
</dbReference>
<dbReference type="InterPro" id="IPR013785">
    <property type="entry name" value="Aldolase_TIM"/>
</dbReference>
<evidence type="ECO:0000313" key="9">
    <source>
        <dbReference type="Proteomes" id="UP000008842"/>
    </source>
</evidence>
<dbReference type="GO" id="GO:0005737">
    <property type="term" value="C:cytoplasm"/>
    <property type="evidence" value="ECO:0007669"/>
    <property type="project" value="InterPro"/>
</dbReference>
<dbReference type="SUPFAM" id="SSF51569">
    <property type="entry name" value="Aldolase"/>
    <property type="match status" value="1"/>
</dbReference>
<evidence type="ECO:0000256" key="1">
    <source>
        <dbReference type="ARBA" id="ARBA00004816"/>
    </source>
</evidence>
<organism evidence="8 9">
    <name type="scientific">Porphyromonas gingivalis (strain ATCC 33277 / DSM 20709 / CIP 103683 / JCM 12257 / NCTC 11834 / 2561)</name>
    <dbReference type="NCBI Taxonomy" id="431947"/>
    <lineage>
        <taxon>Bacteria</taxon>
        <taxon>Pseudomonadati</taxon>
        <taxon>Bacteroidota</taxon>
        <taxon>Bacteroidia</taxon>
        <taxon>Bacteroidales</taxon>
        <taxon>Porphyromonadaceae</taxon>
        <taxon>Porphyromonas</taxon>
    </lineage>
</organism>
<dbReference type="Pfam" id="PF01791">
    <property type="entry name" value="DeoC"/>
    <property type="match status" value="1"/>
</dbReference>
<dbReference type="SMART" id="SM01133">
    <property type="entry name" value="DeoC"/>
    <property type="match status" value="1"/>
</dbReference>
<comment type="similarity">
    <text evidence="2">Belongs to the DeoC/FbaB aldolase family. DeoC type 2 subfamily.</text>
</comment>
<dbReference type="KEGG" id="pgn:PGN_1941"/>
<dbReference type="Proteomes" id="UP000008842">
    <property type="component" value="Chromosome"/>
</dbReference>